<dbReference type="RefSeq" id="XP_044559419.1">
    <property type="nucleotide sequence ID" value="XM_044709787.1"/>
</dbReference>
<dbReference type="SUPFAM" id="SSF52075">
    <property type="entry name" value="Outer arm dynein light chain 1"/>
    <property type="match status" value="1"/>
</dbReference>
<dbReference type="InterPro" id="IPR032675">
    <property type="entry name" value="LRR_dom_sf"/>
</dbReference>
<dbReference type="VEuPathDB" id="AmoebaDB:NF0021490"/>
<dbReference type="AlphaFoldDB" id="A0A6A5BIS1"/>
<name>A0A6A5BIS1_NAEFO</name>
<keyword evidence="4" id="KW-0539">Nucleus</keyword>
<evidence type="ECO:0000256" key="1">
    <source>
        <dbReference type="ARBA" id="ARBA00004123"/>
    </source>
</evidence>
<evidence type="ECO:0000256" key="2">
    <source>
        <dbReference type="ARBA" id="ARBA00022614"/>
    </source>
</evidence>
<dbReference type="GO" id="GO:0030620">
    <property type="term" value="F:U2 snRNA binding"/>
    <property type="evidence" value="ECO:0007669"/>
    <property type="project" value="InterPro"/>
</dbReference>
<comment type="caution">
    <text evidence="6">The sequence shown here is derived from an EMBL/GenBank/DDBJ whole genome shotgun (WGS) entry which is preliminary data.</text>
</comment>
<dbReference type="GO" id="GO:0005634">
    <property type="term" value="C:nucleus"/>
    <property type="evidence" value="ECO:0007669"/>
    <property type="project" value="UniProtKB-SubCell"/>
</dbReference>
<evidence type="ECO:0000256" key="5">
    <source>
        <dbReference type="ARBA" id="ARBA00024196"/>
    </source>
</evidence>
<dbReference type="Gene3D" id="3.80.10.10">
    <property type="entry name" value="Ribonuclease Inhibitor"/>
    <property type="match status" value="1"/>
</dbReference>
<dbReference type="InterPro" id="IPR044640">
    <property type="entry name" value="RU2A"/>
</dbReference>
<dbReference type="EMBL" id="VFQX01000051">
    <property type="protein sequence ID" value="KAF0974706.1"/>
    <property type="molecule type" value="Genomic_DNA"/>
</dbReference>
<reference evidence="6 7" key="1">
    <citation type="journal article" date="2019" name="Sci. Rep.">
        <title>Nanopore sequencing improves the draft genome of the human pathogenic amoeba Naegleria fowleri.</title>
        <authorList>
            <person name="Liechti N."/>
            <person name="Schurch N."/>
            <person name="Bruggmann R."/>
            <person name="Wittwer M."/>
        </authorList>
    </citation>
    <scope>NUCLEOTIDE SEQUENCE [LARGE SCALE GENOMIC DNA]</scope>
    <source>
        <strain evidence="6 7">ATCC 30894</strain>
    </source>
</reference>
<dbReference type="VEuPathDB" id="AmoebaDB:FDP41_006180"/>
<dbReference type="VEuPathDB" id="AmoebaDB:NfTy_077670"/>
<keyword evidence="7" id="KW-1185">Reference proteome</keyword>
<comment type="subcellular location">
    <subcellularLocation>
        <location evidence="1">Nucleus</location>
    </subcellularLocation>
</comment>
<dbReference type="InterPro" id="IPR001611">
    <property type="entry name" value="Leu-rich_rpt"/>
</dbReference>
<organism evidence="6 7">
    <name type="scientific">Naegleria fowleri</name>
    <name type="common">Brain eating amoeba</name>
    <dbReference type="NCBI Taxonomy" id="5763"/>
    <lineage>
        <taxon>Eukaryota</taxon>
        <taxon>Discoba</taxon>
        <taxon>Heterolobosea</taxon>
        <taxon>Tetramitia</taxon>
        <taxon>Eutetramitia</taxon>
        <taxon>Vahlkampfiidae</taxon>
        <taxon>Naegleria</taxon>
    </lineage>
</organism>
<evidence type="ECO:0000313" key="6">
    <source>
        <dbReference type="EMBL" id="KAF0974706.1"/>
    </source>
</evidence>
<dbReference type="Pfam" id="PF14580">
    <property type="entry name" value="LRR_9"/>
    <property type="match status" value="1"/>
</dbReference>
<comment type="similarity">
    <text evidence="5">Belongs to the U2 small nuclear ribonucleoprotein A family.</text>
</comment>
<evidence type="ECO:0008006" key="8">
    <source>
        <dbReference type="Google" id="ProtNLM"/>
    </source>
</evidence>
<evidence type="ECO:0000313" key="7">
    <source>
        <dbReference type="Proteomes" id="UP000444721"/>
    </source>
</evidence>
<keyword evidence="3" id="KW-0677">Repeat</keyword>
<dbReference type="GO" id="GO:0000398">
    <property type="term" value="P:mRNA splicing, via spliceosome"/>
    <property type="evidence" value="ECO:0007669"/>
    <property type="project" value="InterPro"/>
</dbReference>
<keyword evidence="2" id="KW-0433">Leucine-rich repeat</keyword>
<dbReference type="PANTHER" id="PTHR10552">
    <property type="entry name" value="U2 SMALL NUCLEAR RIBONUCLEOPROTEIN A"/>
    <property type="match status" value="1"/>
</dbReference>
<proteinExistence type="inferred from homology"/>
<dbReference type="OrthoDB" id="433501at2759"/>
<dbReference type="PROSITE" id="PS51450">
    <property type="entry name" value="LRR"/>
    <property type="match status" value="2"/>
</dbReference>
<dbReference type="PANTHER" id="PTHR10552:SF6">
    <property type="entry name" value="U2 SMALL NUCLEAR RIBONUCLEOPROTEIN A"/>
    <property type="match status" value="1"/>
</dbReference>
<dbReference type="GeneID" id="68113398"/>
<dbReference type="FunFam" id="3.80.10.10:FF:000026">
    <property type="entry name" value="U2 small nuclear ribonucleoprotein A"/>
    <property type="match status" value="1"/>
</dbReference>
<evidence type="ECO:0000256" key="4">
    <source>
        <dbReference type="ARBA" id="ARBA00023242"/>
    </source>
</evidence>
<sequence>MVKLSPELIASSPQFFNPIKERELDLRGNKIAAVENLGTTKDSFDVLDLSDNEISRMENFPVLKRLHTILFNNNRLNFIDERLGEKNLPSLETLILTNNNFRELYELNGLKSFKKLKTISLLDNLVIKKENYRVYIIFLVPSIKVIDFVKVKKIERERAKHVFGTLDNPTPEAQQILGIAPAGQQAANVGTKAEATIEKKPAVSGLSSEDISKIKNAILKATSLQEIEYYKEALRQGRLPKELK</sequence>
<evidence type="ECO:0000256" key="3">
    <source>
        <dbReference type="ARBA" id="ARBA00022737"/>
    </source>
</evidence>
<accession>A0A6A5BIS1</accession>
<dbReference type="OMA" id="CHLEDYR"/>
<gene>
    <name evidence="6" type="ORF">FDP41_006180</name>
</gene>
<protein>
    <recommendedName>
        <fullName evidence="8">U2A'/phosphoprotein 32 family A C-terminal domain-containing protein</fullName>
    </recommendedName>
</protein>
<dbReference type="Proteomes" id="UP000444721">
    <property type="component" value="Unassembled WGS sequence"/>
</dbReference>